<evidence type="ECO:0000256" key="2">
    <source>
        <dbReference type="ARBA" id="ARBA00022553"/>
    </source>
</evidence>
<keyword evidence="4" id="KW-1133">Transmembrane helix</keyword>
<feature type="compositionally biased region" description="Low complexity" evidence="8">
    <location>
        <begin position="378"/>
        <end position="394"/>
    </location>
</feature>
<keyword evidence="5 7" id="KW-0175">Coiled coil</keyword>
<evidence type="ECO:0000256" key="7">
    <source>
        <dbReference type="SAM" id="Coils"/>
    </source>
</evidence>
<keyword evidence="9" id="KW-1185">Reference proteome</keyword>
<evidence type="ECO:0000256" key="5">
    <source>
        <dbReference type="ARBA" id="ARBA00023054"/>
    </source>
</evidence>
<evidence type="ECO:0000256" key="6">
    <source>
        <dbReference type="ARBA" id="ARBA00023136"/>
    </source>
</evidence>
<proteinExistence type="predicted"/>
<dbReference type="Proteomes" id="UP000081671">
    <property type="component" value="Unplaced"/>
</dbReference>
<dbReference type="GeneID" id="105982704"/>
<dbReference type="GO" id="GO:0016020">
    <property type="term" value="C:membrane"/>
    <property type="evidence" value="ECO:0007669"/>
    <property type="project" value="UniProtKB-SubCell"/>
</dbReference>
<keyword evidence="2" id="KW-0597">Phosphoprotein</keyword>
<dbReference type="Pfam" id="PF15290">
    <property type="entry name" value="Syntaphilin"/>
    <property type="match status" value="1"/>
</dbReference>
<feature type="region of interest" description="Disordered" evidence="8">
    <location>
        <begin position="443"/>
        <end position="525"/>
    </location>
</feature>
<comment type="subcellular location">
    <subcellularLocation>
        <location evidence="1">Membrane</location>
        <topology evidence="1">Single-pass membrane protein</topology>
    </subcellularLocation>
</comment>
<dbReference type="AlphaFoldDB" id="A0A1S3ETT9"/>
<feature type="region of interest" description="Disordered" evidence="8">
    <location>
        <begin position="242"/>
        <end position="431"/>
    </location>
</feature>
<dbReference type="KEGG" id="dord:105982704"/>
<gene>
    <name evidence="10" type="primary">Sybu</name>
</gene>
<feature type="compositionally biased region" description="Low complexity" evidence="8">
    <location>
        <begin position="347"/>
        <end position="369"/>
    </location>
</feature>
<dbReference type="GO" id="GO:0019896">
    <property type="term" value="P:axonal transport of mitochondrion"/>
    <property type="evidence" value="ECO:0007669"/>
    <property type="project" value="TreeGrafter"/>
</dbReference>
<dbReference type="GO" id="GO:1904115">
    <property type="term" value="C:axon cytoplasm"/>
    <property type="evidence" value="ECO:0007669"/>
    <property type="project" value="GOC"/>
</dbReference>
<dbReference type="FunCoup" id="A0A1S3ETT9">
    <property type="interactions" value="640"/>
</dbReference>
<reference evidence="10" key="1">
    <citation type="submission" date="2025-08" db="UniProtKB">
        <authorList>
            <consortium name="RefSeq"/>
        </authorList>
    </citation>
    <scope>IDENTIFICATION</scope>
    <source>
        <tissue evidence="10">Kidney</tissue>
    </source>
</reference>
<dbReference type="PANTHER" id="PTHR16208">
    <property type="entry name" value="MICROTUBULE-ASSOCIATED PROTEIN/SYNTAPHILIN"/>
    <property type="match status" value="1"/>
</dbReference>
<dbReference type="PANTHER" id="PTHR16208:SF4">
    <property type="entry name" value="SYNTABULIN"/>
    <property type="match status" value="1"/>
</dbReference>
<dbReference type="GO" id="GO:0005881">
    <property type="term" value="C:cytoplasmic microtubule"/>
    <property type="evidence" value="ECO:0007669"/>
    <property type="project" value="TreeGrafter"/>
</dbReference>
<feature type="coiled-coil region" evidence="7">
    <location>
        <begin position="594"/>
        <end position="670"/>
    </location>
</feature>
<evidence type="ECO:0000256" key="1">
    <source>
        <dbReference type="ARBA" id="ARBA00004167"/>
    </source>
</evidence>
<feature type="compositionally biased region" description="Basic and acidic residues" evidence="8">
    <location>
        <begin position="330"/>
        <end position="343"/>
    </location>
</feature>
<feature type="compositionally biased region" description="Low complexity" evidence="8">
    <location>
        <begin position="468"/>
        <end position="481"/>
    </location>
</feature>
<keyword evidence="3" id="KW-0812">Transmembrane</keyword>
<sequence>MTPVMVEVLMMKKGEGTALMEVVEMVKKEKILENQKPNGHPFFLRQNSESTLEEGPQGRWVKVGRAPNLRLFLSTTLSPQLPPGVIIEAFCQEATLESRPHRRLVGSALGCAPRRRPSHPNEGSIHWREPRATAVRQPCREQLAGEEQAEQTARALATQTRPTGRRQAGSRSPPPRRLPSAARSPRCALHLPVQTLWSPAHLPTRSAVPASRRALGGLHKPRVRGYWSVPTTAAPRVRTGLARAERAGPGSPSPIANPQRPTLDLAEPLQPPGRTSMPSGQRDGLHRGEPSGLDFGRDPRAGGDRGNEREVGLRKGAVTRAKALSPAVAEEQKAQHHEKEISRSRIPRLILRPHLPQQQHKVSPASESPFSEEESREFNPSSSGRSARTISSNSFCSDDTGCPSSQSVSPVKTPSDTGNSPIGFCPGSDEDFTRKKCTIAMVGEGNSHSQSTRHKKESKAGLVKPGSEADFSSSSSTGSISAPEVHMSTTGSKRSSFARNRGPHGRSNGASLHKSVNSPPSPREKDLLSMLCRNQLSPVNIHPNYAPSSPSSSNSGSYKGSDCSPVMRRSGRYMSCGENHGVRPPNPEQYLTPLQQKEVTVRHLKTRLKESERRLHERETEIVELKSQLARMREDWIEEECHRVEAQLALKEARKEIKQLKQVIETMRSNLADKDKGIQKYFVDINIQNKKLESLLQSMEMAHNGSLRDELCLDFPCDSPRKSLPLATNLGKVADGLSPEEQITEEGADSELLIGDSLADGTDLLDEVVIAATQESGDLEPVHSTPKAKVFEALPLVVGQEEEVSMVMEQAVQTDVVPFSPAVSELIQSVLKLRDSCPSSSASPDESGADSTETFPESISPLMLDLTPRSPNSAILLSPMETLPSKAAMEAHANRLMRELDFTAFAEERLDGINPLSQGGVMRQYWSSSFLVDLLAVAAPVVPTVMWAFSTQRGGIDPVYNFGALLRGCCVVALHSLRRTTFHSKT</sequence>
<feature type="compositionally biased region" description="Polar residues" evidence="8">
    <location>
        <begin position="487"/>
        <end position="498"/>
    </location>
</feature>
<evidence type="ECO:0000256" key="4">
    <source>
        <dbReference type="ARBA" id="ARBA00022989"/>
    </source>
</evidence>
<dbReference type="STRING" id="10020.ENSDORP00000015790"/>
<feature type="region of interest" description="Disordered" evidence="8">
    <location>
        <begin position="110"/>
        <end position="184"/>
    </location>
</feature>
<dbReference type="GO" id="GO:0060074">
    <property type="term" value="P:synapse maturation"/>
    <property type="evidence" value="ECO:0007669"/>
    <property type="project" value="TreeGrafter"/>
</dbReference>
<organism evidence="9 10">
    <name type="scientific">Dipodomys ordii</name>
    <name type="common">Ord's kangaroo rat</name>
    <dbReference type="NCBI Taxonomy" id="10020"/>
    <lineage>
        <taxon>Eukaryota</taxon>
        <taxon>Metazoa</taxon>
        <taxon>Chordata</taxon>
        <taxon>Craniata</taxon>
        <taxon>Vertebrata</taxon>
        <taxon>Euteleostomi</taxon>
        <taxon>Mammalia</taxon>
        <taxon>Eutheria</taxon>
        <taxon>Euarchontoglires</taxon>
        <taxon>Glires</taxon>
        <taxon>Rodentia</taxon>
        <taxon>Castorimorpha</taxon>
        <taxon>Heteromyidae</taxon>
        <taxon>Dipodomyinae</taxon>
        <taxon>Dipodomys</taxon>
    </lineage>
</organism>
<keyword evidence="6" id="KW-0472">Membrane</keyword>
<dbReference type="OrthoDB" id="5807119at2759"/>
<feature type="compositionally biased region" description="Low complexity" evidence="8">
    <location>
        <begin position="548"/>
        <end position="564"/>
    </location>
</feature>
<evidence type="ECO:0000256" key="8">
    <source>
        <dbReference type="SAM" id="MobiDB-lite"/>
    </source>
</evidence>
<name>A0A1S3ETT9_DIPOR</name>
<protein>
    <submittedName>
        <fullName evidence="10">Syntabulin</fullName>
    </submittedName>
</protein>
<dbReference type="InParanoid" id="A0A1S3ETT9"/>
<evidence type="ECO:0000313" key="10">
    <source>
        <dbReference type="RefSeq" id="XP_012867838.1"/>
    </source>
</evidence>
<dbReference type="RefSeq" id="XP_012867838.1">
    <property type="nucleotide sequence ID" value="XM_013012384.1"/>
</dbReference>
<dbReference type="CTD" id="55638"/>
<feature type="compositionally biased region" description="Low complexity" evidence="8">
    <location>
        <begin position="836"/>
        <end position="851"/>
    </location>
</feature>
<feature type="region of interest" description="Disordered" evidence="8">
    <location>
        <begin position="540"/>
        <end position="590"/>
    </location>
</feature>
<feature type="region of interest" description="Disordered" evidence="8">
    <location>
        <begin position="835"/>
        <end position="856"/>
    </location>
</feature>
<accession>A0A1S3ETT9</accession>
<evidence type="ECO:0000313" key="9">
    <source>
        <dbReference type="Proteomes" id="UP000081671"/>
    </source>
</evidence>
<feature type="compositionally biased region" description="Basic and acidic residues" evidence="8">
    <location>
        <begin position="283"/>
        <end position="313"/>
    </location>
</feature>
<feature type="compositionally biased region" description="Polar residues" evidence="8">
    <location>
        <begin position="402"/>
        <end position="420"/>
    </location>
</feature>
<dbReference type="InterPro" id="IPR028197">
    <property type="entry name" value="Syntaphilin/Syntabulin"/>
</dbReference>
<feature type="compositionally biased region" description="Polar residues" evidence="8">
    <location>
        <begin position="508"/>
        <end position="518"/>
    </location>
</feature>
<evidence type="ECO:0000256" key="3">
    <source>
        <dbReference type="ARBA" id="ARBA00022692"/>
    </source>
</evidence>